<organism evidence="2 3">
    <name type="scientific">Fontimonas thermophila</name>
    <dbReference type="NCBI Taxonomy" id="1076937"/>
    <lineage>
        <taxon>Bacteria</taxon>
        <taxon>Pseudomonadati</taxon>
        <taxon>Pseudomonadota</taxon>
        <taxon>Gammaproteobacteria</taxon>
        <taxon>Nevskiales</taxon>
        <taxon>Nevskiaceae</taxon>
        <taxon>Fontimonas</taxon>
    </lineage>
</organism>
<protein>
    <recommendedName>
        <fullName evidence="1">DUF5672 domain-containing protein</fullName>
    </recommendedName>
</protein>
<dbReference type="RefSeq" id="WP_091533168.1">
    <property type="nucleotide sequence ID" value="NZ_FOOC01000005.1"/>
</dbReference>
<accession>A0A1I2J3X7</accession>
<dbReference type="STRING" id="1076937.SAMN04488120_10590"/>
<proteinExistence type="predicted"/>
<evidence type="ECO:0000313" key="2">
    <source>
        <dbReference type="EMBL" id="SFF47947.1"/>
    </source>
</evidence>
<dbReference type="InterPro" id="IPR043729">
    <property type="entry name" value="DUF5672"/>
</dbReference>
<reference evidence="2 3" key="1">
    <citation type="submission" date="2016-10" db="EMBL/GenBank/DDBJ databases">
        <authorList>
            <person name="de Groot N.N."/>
        </authorList>
    </citation>
    <scope>NUCLEOTIDE SEQUENCE [LARGE SCALE GENOMIC DNA]</scope>
    <source>
        <strain evidence="2 3">DSM 23609</strain>
    </source>
</reference>
<evidence type="ECO:0000259" key="1">
    <source>
        <dbReference type="Pfam" id="PF18922"/>
    </source>
</evidence>
<name>A0A1I2J3X7_9GAMM</name>
<dbReference type="Pfam" id="PF18922">
    <property type="entry name" value="DUF5672"/>
    <property type="match status" value="1"/>
</dbReference>
<dbReference type="AlphaFoldDB" id="A0A1I2J3X7"/>
<sequence length="269" mass="30552">MPTACVVVPLYRTTLTKNERIALIQCDRLLAAHPRVFAKPRSLDATALLREFPGFGTVDLDDGALASVRSYNALMLSADFYRRFAQYEYILIHQLDALVFHDALAEWCAQGYDYIGAPWIKPRTLRSPLAYARARIKKRIYDWLDRTKPDSVIPHSARIHFCVGNGGFSLRRVGAFIDVTERFADAIRDFLQAVPALNEDIFFSLGINGHSTGLRIPDFRTAVRFAVEAAPREVLARYTGGELPFGCHAWEKMDLAFWQSVLRRYGHEI</sequence>
<dbReference type="EMBL" id="FOOC01000005">
    <property type="protein sequence ID" value="SFF47947.1"/>
    <property type="molecule type" value="Genomic_DNA"/>
</dbReference>
<dbReference type="Proteomes" id="UP000199771">
    <property type="component" value="Unassembled WGS sequence"/>
</dbReference>
<evidence type="ECO:0000313" key="3">
    <source>
        <dbReference type="Proteomes" id="UP000199771"/>
    </source>
</evidence>
<keyword evidence="3" id="KW-1185">Reference proteome</keyword>
<feature type="domain" description="DUF5672" evidence="1">
    <location>
        <begin position="58"/>
        <end position="248"/>
    </location>
</feature>
<gene>
    <name evidence="2" type="ORF">SAMN04488120_10590</name>
</gene>
<dbReference type="OrthoDB" id="7391526at2"/>